<evidence type="ECO:0000313" key="2">
    <source>
        <dbReference type="Proteomes" id="UP000439113"/>
    </source>
</evidence>
<comment type="caution">
    <text evidence="1">The sequence shown here is derived from an EMBL/GenBank/DDBJ whole genome shotgun (WGS) entry which is preliminary data.</text>
</comment>
<reference evidence="1 2" key="1">
    <citation type="submission" date="2019-11" db="EMBL/GenBank/DDBJ databases">
        <title>Whole-genome sequence of a Rhodoblastus acidophilus DSM 142.</title>
        <authorList>
            <person name="Kyndt J.A."/>
            <person name="Meyer T.E."/>
        </authorList>
    </citation>
    <scope>NUCLEOTIDE SEQUENCE [LARGE SCALE GENOMIC DNA]</scope>
    <source>
        <strain evidence="1 2">DSM 142</strain>
    </source>
</reference>
<dbReference type="Proteomes" id="UP000439113">
    <property type="component" value="Unassembled WGS sequence"/>
</dbReference>
<sequence length="94" mass="10663">MTDSRPTASEFLQRPDRLKSLDRTEEHLTTVHNLARALWLLLSVESKDDRYDTDDPRDVQALAELAGAVADHAGAARVAYYLEEEKRRDRNAPA</sequence>
<dbReference type="RefSeq" id="WP_155447912.1">
    <property type="nucleotide sequence ID" value="NZ_JAOQNR010000020.1"/>
</dbReference>
<name>A0A6N8DSG2_RHOAC</name>
<dbReference type="EMBL" id="WNKS01000030">
    <property type="protein sequence ID" value="MTV33238.1"/>
    <property type="molecule type" value="Genomic_DNA"/>
</dbReference>
<dbReference type="OrthoDB" id="9971473at2"/>
<protein>
    <submittedName>
        <fullName evidence="1">Uncharacterized protein</fullName>
    </submittedName>
</protein>
<proteinExistence type="predicted"/>
<organism evidence="1 2">
    <name type="scientific">Rhodoblastus acidophilus</name>
    <name type="common">Rhodopseudomonas acidophila</name>
    <dbReference type="NCBI Taxonomy" id="1074"/>
    <lineage>
        <taxon>Bacteria</taxon>
        <taxon>Pseudomonadati</taxon>
        <taxon>Pseudomonadota</taxon>
        <taxon>Alphaproteobacteria</taxon>
        <taxon>Hyphomicrobiales</taxon>
        <taxon>Rhodoblastaceae</taxon>
        <taxon>Rhodoblastus</taxon>
    </lineage>
</organism>
<accession>A0A6N8DSG2</accession>
<gene>
    <name evidence="1" type="ORF">GJ654_19855</name>
</gene>
<dbReference type="AlphaFoldDB" id="A0A6N8DSG2"/>
<evidence type="ECO:0000313" key="1">
    <source>
        <dbReference type="EMBL" id="MTV33238.1"/>
    </source>
</evidence>